<evidence type="ECO:0000256" key="1">
    <source>
        <dbReference type="ARBA" id="ARBA00004477"/>
    </source>
</evidence>
<evidence type="ECO:0000259" key="7">
    <source>
        <dbReference type="PROSITE" id="PS50845"/>
    </source>
</evidence>
<organism evidence="8 9">
    <name type="scientific">Prymnesium parvum</name>
    <name type="common">Toxic golden alga</name>
    <dbReference type="NCBI Taxonomy" id="97485"/>
    <lineage>
        <taxon>Eukaryota</taxon>
        <taxon>Haptista</taxon>
        <taxon>Haptophyta</taxon>
        <taxon>Prymnesiophyceae</taxon>
        <taxon>Prymnesiales</taxon>
        <taxon>Prymnesiaceae</taxon>
        <taxon>Prymnesium</taxon>
    </lineage>
</organism>
<evidence type="ECO:0000256" key="2">
    <source>
        <dbReference type="ARBA" id="ARBA00022692"/>
    </source>
</evidence>
<keyword evidence="2 6" id="KW-0812">Transmembrane</keyword>
<keyword evidence="5 6" id="KW-0472">Membrane</keyword>
<evidence type="ECO:0000256" key="6">
    <source>
        <dbReference type="RuleBase" id="RU363132"/>
    </source>
</evidence>
<evidence type="ECO:0000256" key="3">
    <source>
        <dbReference type="ARBA" id="ARBA00022824"/>
    </source>
</evidence>
<dbReference type="EMBL" id="JBGBPQ010000002">
    <property type="protein sequence ID" value="KAL1528455.1"/>
    <property type="molecule type" value="Genomic_DNA"/>
</dbReference>
<dbReference type="GO" id="GO:0009617">
    <property type="term" value="P:response to bacterium"/>
    <property type="evidence" value="ECO:0007669"/>
    <property type="project" value="InterPro"/>
</dbReference>
<feature type="transmembrane region" description="Helical" evidence="6">
    <location>
        <begin position="39"/>
        <end position="62"/>
    </location>
</feature>
<evidence type="ECO:0000313" key="9">
    <source>
        <dbReference type="Proteomes" id="UP001515480"/>
    </source>
</evidence>
<gene>
    <name evidence="8" type="ORF">AB1Y20_009800</name>
</gene>
<accession>A0AB34K331</accession>
<dbReference type="PANTHER" id="PTHR10994">
    <property type="entry name" value="RETICULON"/>
    <property type="match status" value="1"/>
</dbReference>
<keyword evidence="4 6" id="KW-1133">Transmembrane helix</keyword>
<keyword evidence="9" id="KW-1185">Reference proteome</keyword>
<name>A0AB34K331_PRYPA</name>
<evidence type="ECO:0000256" key="4">
    <source>
        <dbReference type="ARBA" id="ARBA00022989"/>
    </source>
</evidence>
<evidence type="ECO:0000256" key="5">
    <source>
        <dbReference type="ARBA" id="ARBA00023136"/>
    </source>
</evidence>
<protein>
    <recommendedName>
        <fullName evidence="6">Reticulon-like protein</fullName>
    </recommendedName>
</protein>
<evidence type="ECO:0000313" key="8">
    <source>
        <dbReference type="EMBL" id="KAL1528455.1"/>
    </source>
</evidence>
<dbReference type="PANTHER" id="PTHR10994:SF193">
    <property type="entry name" value="RETICULON-LIKE PROTEIN"/>
    <property type="match status" value="1"/>
</dbReference>
<dbReference type="AlphaFoldDB" id="A0AB34K331"/>
<proteinExistence type="predicted"/>
<feature type="transmembrane region" description="Helical" evidence="6">
    <location>
        <begin position="123"/>
        <end position="147"/>
    </location>
</feature>
<dbReference type="InterPro" id="IPR003388">
    <property type="entry name" value="Reticulon"/>
</dbReference>
<dbReference type="Pfam" id="PF02453">
    <property type="entry name" value="Reticulon"/>
    <property type="match status" value="1"/>
</dbReference>
<dbReference type="Proteomes" id="UP001515480">
    <property type="component" value="Unassembled WGS sequence"/>
</dbReference>
<reference evidence="8 9" key="1">
    <citation type="journal article" date="2024" name="Science">
        <title>Giant polyketide synthase enzymes in the biosynthesis of giant marine polyether toxins.</title>
        <authorList>
            <person name="Fallon T.R."/>
            <person name="Shende V.V."/>
            <person name="Wierzbicki I.H."/>
            <person name="Pendleton A.L."/>
            <person name="Watervoot N.F."/>
            <person name="Auber R.P."/>
            <person name="Gonzalez D.J."/>
            <person name="Wisecaver J.H."/>
            <person name="Moore B.S."/>
        </authorList>
    </citation>
    <scope>NUCLEOTIDE SEQUENCE [LARGE SCALE GENOMIC DNA]</scope>
    <source>
        <strain evidence="8 9">12B1</strain>
    </source>
</reference>
<keyword evidence="3 6" id="KW-0256">Endoplasmic reticulum</keyword>
<comment type="caution">
    <text evidence="8">The sequence shown here is derived from an EMBL/GenBank/DDBJ whole genome shotgun (WGS) entry which is preliminary data.</text>
</comment>
<comment type="subcellular location">
    <subcellularLocation>
        <location evidence="1 6">Endoplasmic reticulum membrane</location>
        <topology evidence="1 6">Multi-pass membrane protein</topology>
    </subcellularLocation>
</comment>
<dbReference type="GO" id="GO:0005789">
    <property type="term" value="C:endoplasmic reticulum membrane"/>
    <property type="evidence" value="ECO:0007669"/>
    <property type="project" value="UniProtKB-SubCell"/>
</dbReference>
<sequence length="208" mass="23228">MSVASLAKRKGAALVLWEDPKQTAALVSVGTLWFALIGWMGYSSLTIICYVALFHLVARLVYRMLVDLLEKRPAVQPPDDFVTEEDVVRSAKEAADAANAGLRAAYMLAFCNYKDPRVFKWMAGLYAVALVSKLLGTTGVCFLAFVLTFSVPKIYAIYHVQIDQVLEQASAQATRIASQVRTKARKHFSEVYQMLTDKKKKVPNEKHH</sequence>
<dbReference type="InterPro" id="IPR045064">
    <property type="entry name" value="Reticulon-like"/>
</dbReference>
<dbReference type="PROSITE" id="PS50845">
    <property type="entry name" value="RETICULON"/>
    <property type="match status" value="1"/>
</dbReference>
<feature type="domain" description="Reticulon" evidence="7">
    <location>
        <begin position="11"/>
        <end position="203"/>
    </location>
</feature>